<comment type="caution">
    <text evidence="1">The sequence shown here is derived from an EMBL/GenBank/DDBJ whole genome shotgun (WGS) entry which is preliminary data.</text>
</comment>
<organism evidence="1 2">
    <name type="scientific">Trifolium pratense</name>
    <name type="common">Red clover</name>
    <dbReference type="NCBI Taxonomy" id="57577"/>
    <lineage>
        <taxon>Eukaryota</taxon>
        <taxon>Viridiplantae</taxon>
        <taxon>Streptophyta</taxon>
        <taxon>Embryophyta</taxon>
        <taxon>Tracheophyta</taxon>
        <taxon>Spermatophyta</taxon>
        <taxon>Magnoliopsida</taxon>
        <taxon>eudicotyledons</taxon>
        <taxon>Gunneridae</taxon>
        <taxon>Pentapetalae</taxon>
        <taxon>rosids</taxon>
        <taxon>fabids</taxon>
        <taxon>Fabales</taxon>
        <taxon>Fabaceae</taxon>
        <taxon>Papilionoideae</taxon>
        <taxon>50 kb inversion clade</taxon>
        <taxon>NPAAA clade</taxon>
        <taxon>Hologalegina</taxon>
        <taxon>IRL clade</taxon>
        <taxon>Trifolieae</taxon>
        <taxon>Trifolium</taxon>
    </lineage>
</organism>
<accession>A0ACB0KPK1</accession>
<evidence type="ECO:0000313" key="2">
    <source>
        <dbReference type="Proteomes" id="UP001177021"/>
    </source>
</evidence>
<name>A0ACB0KPK1_TRIPR</name>
<dbReference type="Proteomes" id="UP001177021">
    <property type="component" value="Unassembled WGS sequence"/>
</dbReference>
<keyword evidence="2" id="KW-1185">Reference proteome</keyword>
<sequence length="274" mass="30127">MGAPKQKWSAEEEAALKAGVVKHGDKWRNLSVMANGWTSREKAKVSIRRAHHQGSRHDDNPMAVTPVTPSDDEIVDVKPLQVSRDMQIPGPSGPIVRLDNLIMDAISCLNEHGGSNKTTIAAFIEDQYYAPEDFKKMLSAKLKYLTSRGKLIKVKRRYRIAPTPAYSDRGRRSPMSLLEGRQRGSFRFDMSRINMPTQSEIDIELEKIRSMSAEEAAAVAARAVAAAEAALAEAEEAVLEAEAAEAEADAAEAFAEAARKTEKETKSLKMVHPA</sequence>
<dbReference type="EMBL" id="CASHSV030000311">
    <property type="protein sequence ID" value="CAJ2657854.1"/>
    <property type="molecule type" value="Genomic_DNA"/>
</dbReference>
<proteinExistence type="predicted"/>
<protein>
    <submittedName>
        <fullName evidence="1">Uncharacterized protein</fullName>
    </submittedName>
</protein>
<evidence type="ECO:0000313" key="1">
    <source>
        <dbReference type="EMBL" id="CAJ2657854.1"/>
    </source>
</evidence>
<gene>
    <name evidence="1" type="ORF">MILVUS5_LOCUS24338</name>
</gene>
<reference evidence="1" key="1">
    <citation type="submission" date="2023-10" db="EMBL/GenBank/DDBJ databases">
        <authorList>
            <person name="Rodriguez Cubillos JULIANA M."/>
            <person name="De Vega J."/>
        </authorList>
    </citation>
    <scope>NUCLEOTIDE SEQUENCE</scope>
</reference>